<dbReference type="InterPro" id="IPR050233">
    <property type="entry name" value="A_thaliana_F-box"/>
</dbReference>
<protein>
    <recommendedName>
        <fullName evidence="1">F-box associated beta-propeller type 1 domain-containing protein</fullName>
    </recommendedName>
</protein>
<dbReference type="AlphaFoldDB" id="A0A6D2L9Z7"/>
<dbReference type="Pfam" id="PF07734">
    <property type="entry name" value="FBA_1"/>
    <property type="match status" value="1"/>
</dbReference>
<name>A0A6D2L9Z7_9BRAS</name>
<organism evidence="2 3">
    <name type="scientific">Microthlaspi erraticum</name>
    <dbReference type="NCBI Taxonomy" id="1685480"/>
    <lineage>
        <taxon>Eukaryota</taxon>
        <taxon>Viridiplantae</taxon>
        <taxon>Streptophyta</taxon>
        <taxon>Embryophyta</taxon>
        <taxon>Tracheophyta</taxon>
        <taxon>Spermatophyta</taxon>
        <taxon>Magnoliopsida</taxon>
        <taxon>eudicotyledons</taxon>
        <taxon>Gunneridae</taxon>
        <taxon>Pentapetalae</taxon>
        <taxon>rosids</taxon>
        <taxon>malvids</taxon>
        <taxon>Brassicales</taxon>
        <taxon>Brassicaceae</taxon>
        <taxon>Coluteocarpeae</taxon>
        <taxon>Microthlaspi</taxon>
    </lineage>
</organism>
<dbReference type="InterPro" id="IPR017451">
    <property type="entry name" value="F-box-assoc_interact_dom"/>
</dbReference>
<dbReference type="NCBIfam" id="TIGR01640">
    <property type="entry name" value="F_box_assoc_1"/>
    <property type="match status" value="1"/>
</dbReference>
<dbReference type="InterPro" id="IPR011043">
    <property type="entry name" value="Gal_Oxase/kelch_b-propeller"/>
</dbReference>
<evidence type="ECO:0000259" key="1">
    <source>
        <dbReference type="Pfam" id="PF07734"/>
    </source>
</evidence>
<gene>
    <name evidence="2" type="ORF">MERR_LOCUS49897</name>
</gene>
<dbReference type="EMBL" id="CACVBM020001940">
    <property type="protein sequence ID" value="CAA7062661.1"/>
    <property type="molecule type" value="Genomic_DNA"/>
</dbReference>
<dbReference type="InterPro" id="IPR006527">
    <property type="entry name" value="F-box-assoc_dom_typ1"/>
</dbReference>
<dbReference type="SUPFAM" id="SSF50965">
    <property type="entry name" value="Galactose oxidase, central domain"/>
    <property type="match status" value="1"/>
</dbReference>
<dbReference type="PANTHER" id="PTHR47993:SF393">
    <property type="entry name" value="F-BOX DOMAIN-CONTAINING PROTEIN"/>
    <property type="match status" value="1"/>
</dbReference>
<accession>A0A6D2L9Z7</accession>
<dbReference type="OrthoDB" id="1101101at2759"/>
<comment type="caution">
    <text evidence="2">The sequence shown here is derived from an EMBL/GenBank/DDBJ whole genome shotgun (WGS) entry which is preliminary data.</text>
</comment>
<reference evidence="2" key="1">
    <citation type="submission" date="2020-01" db="EMBL/GenBank/DDBJ databases">
        <authorList>
            <person name="Mishra B."/>
        </authorList>
    </citation>
    <scope>NUCLEOTIDE SEQUENCE [LARGE SCALE GENOMIC DNA]</scope>
</reference>
<sequence length="346" mass="40141">MMINSSVSSLRCDLQGIQNSIKDDGQDLLDHLSIKKITSIPSNTKMEMTRVFHCDGLLLCVAKEQQDHFRFFVWNPYLGQTKWIQPRNKFHRLDKYALGYDKNRNHKILSLVYNNDSKTRNIPSGFFIDVYDFSTDSWRFLDVDPGWDLGCYNGVSLKGNTYFLGKEVTTEIYVPALGAEITDIGHYLVCFDFETECFGPRLPLPFRPPYPFYAVLPRSWVRDEKLAVLYIHCHIIEIWISIEVEPNAVSWSIFFTLDLSLVNGLPDGFANYFAPTSFFIDEEKKVAVLFDLDIHDQARNFRYQMAYVVGGDGYFKSVNTRILSNHWVNRSRLVRTSYVPSLVHVY</sequence>
<keyword evidence="3" id="KW-1185">Reference proteome</keyword>
<dbReference type="PANTHER" id="PTHR47993">
    <property type="entry name" value="OS09G0372900 PROTEIN-RELATED"/>
    <property type="match status" value="1"/>
</dbReference>
<feature type="domain" description="F-box associated beta-propeller type 1" evidence="1">
    <location>
        <begin position="1"/>
        <end position="345"/>
    </location>
</feature>
<evidence type="ECO:0000313" key="2">
    <source>
        <dbReference type="EMBL" id="CAA7062661.1"/>
    </source>
</evidence>
<evidence type="ECO:0000313" key="3">
    <source>
        <dbReference type="Proteomes" id="UP000467841"/>
    </source>
</evidence>
<dbReference type="Proteomes" id="UP000467841">
    <property type="component" value="Unassembled WGS sequence"/>
</dbReference>
<proteinExistence type="predicted"/>